<keyword evidence="2" id="KW-1185">Reference proteome</keyword>
<gene>
    <name evidence="1" type="ORF">DICVIV_09637</name>
</gene>
<sequence>DSIYFSVHIPPIELSNSLFDPGLDIQLRWDEWTSCNGDVPAQRREGNVNIPPIELSNSLFDPGLDIQLRWDEWTSCNGDVPAQRREDWLCLDSIQYANLAAMMPIQRKSYSAHCYIVARPDFKVDEDAEDTALNVDQYSWVVKLGRLVRTEALRKTGVRLHSSIVASYLFRTKVLRGCGGITEGIRIAADEVWRKYFLASIGVRNKNGKHIEKDDNTYFSLRNPFQACLRYKKSGNKHELIVGTYMIQTRNCF</sequence>
<dbReference type="OrthoDB" id="5856915at2759"/>
<dbReference type="EMBL" id="KN716482">
    <property type="protein sequence ID" value="KJH44321.1"/>
    <property type="molecule type" value="Genomic_DNA"/>
</dbReference>
<evidence type="ECO:0000313" key="1">
    <source>
        <dbReference type="EMBL" id="KJH44321.1"/>
    </source>
</evidence>
<reference evidence="1 2" key="1">
    <citation type="submission" date="2013-11" db="EMBL/GenBank/DDBJ databases">
        <title>Draft genome of the bovine lungworm Dictyocaulus viviparus.</title>
        <authorList>
            <person name="Mitreva M."/>
        </authorList>
    </citation>
    <scope>NUCLEOTIDE SEQUENCE [LARGE SCALE GENOMIC DNA]</scope>
    <source>
        <strain evidence="1 2">HannoverDv2000</strain>
    </source>
</reference>
<feature type="non-terminal residue" evidence="1">
    <location>
        <position position="1"/>
    </location>
</feature>
<dbReference type="Proteomes" id="UP000053766">
    <property type="component" value="Unassembled WGS sequence"/>
</dbReference>
<dbReference type="AlphaFoldDB" id="A0A0D8XPM4"/>
<reference evidence="2" key="2">
    <citation type="journal article" date="2016" name="Sci. Rep.">
        <title>Dictyocaulus viviparus genome, variome and transcriptome elucidate lungworm biology and support future intervention.</title>
        <authorList>
            <person name="McNulty S.N."/>
            <person name="Strube C."/>
            <person name="Rosa B.A."/>
            <person name="Martin J.C."/>
            <person name="Tyagi R."/>
            <person name="Choi Y.J."/>
            <person name="Wang Q."/>
            <person name="Hallsworth Pepin K."/>
            <person name="Zhang X."/>
            <person name="Ozersky P."/>
            <person name="Wilson R.K."/>
            <person name="Sternberg P.W."/>
            <person name="Gasser R.B."/>
            <person name="Mitreva M."/>
        </authorList>
    </citation>
    <scope>NUCLEOTIDE SEQUENCE [LARGE SCALE GENOMIC DNA]</scope>
    <source>
        <strain evidence="2">HannoverDv2000</strain>
    </source>
</reference>
<name>A0A0D8XPM4_DICVI</name>
<accession>A0A0D8XPM4</accession>
<protein>
    <submittedName>
        <fullName evidence="1">Uncharacterized protein</fullName>
    </submittedName>
</protein>
<organism evidence="1 2">
    <name type="scientific">Dictyocaulus viviparus</name>
    <name type="common">Bovine lungworm</name>
    <dbReference type="NCBI Taxonomy" id="29172"/>
    <lineage>
        <taxon>Eukaryota</taxon>
        <taxon>Metazoa</taxon>
        <taxon>Ecdysozoa</taxon>
        <taxon>Nematoda</taxon>
        <taxon>Chromadorea</taxon>
        <taxon>Rhabditida</taxon>
        <taxon>Rhabditina</taxon>
        <taxon>Rhabditomorpha</taxon>
        <taxon>Strongyloidea</taxon>
        <taxon>Metastrongylidae</taxon>
        <taxon>Dictyocaulus</taxon>
    </lineage>
</organism>
<proteinExistence type="predicted"/>
<evidence type="ECO:0000313" key="2">
    <source>
        <dbReference type="Proteomes" id="UP000053766"/>
    </source>
</evidence>